<feature type="transmembrane region" description="Helical" evidence="6">
    <location>
        <begin position="71"/>
        <end position="95"/>
    </location>
</feature>
<keyword evidence="9" id="KW-1185">Reference proteome</keyword>
<name>A0A926HXK8_9FIRM</name>
<dbReference type="PIRSF" id="PIRSF006483">
    <property type="entry name" value="Membrane_protein_YitT"/>
    <property type="match status" value="1"/>
</dbReference>
<feature type="transmembrane region" description="Helical" evidence="6">
    <location>
        <begin position="142"/>
        <end position="166"/>
    </location>
</feature>
<dbReference type="Gene3D" id="3.30.70.120">
    <property type="match status" value="1"/>
</dbReference>
<dbReference type="PANTHER" id="PTHR33545">
    <property type="entry name" value="UPF0750 MEMBRANE PROTEIN YITT-RELATED"/>
    <property type="match status" value="1"/>
</dbReference>
<dbReference type="GO" id="GO:0005886">
    <property type="term" value="C:plasma membrane"/>
    <property type="evidence" value="ECO:0007669"/>
    <property type="project" value="UniProtKB-SubCell"/>
</dbReference>
<organism evidence="8 9">
    <name type="scientific">Guopingia tenuis</name>
    <dbReference type="NCBI Taxonomy" id="2763656"/>
    <lineage>
        <taxon>Bacteria</taxon>
        <taxon>Bacillati</taxon>
        <taxon>Bacillota</taxon>
        <taxon>Clostridia</taxon>
        <taxon>Christensenellales</taxon>
        <taxon>Christensenellaceae</taxon>
        <taxon>Guopingia</taxon>
    </lineage>
</organism>
<feature type="transmembrane region" description="Helical" evidence="6">
    <location>
        <begin position="107"/>
        <end position="130"/>
    </location>
</feature>
<evidence type="ECO:0000256" key="4">
    <source>
        <dbReference type="ARBA" id="ARBA00022989"/>
    </source>
</evidence>
<comment type="subcellular location">
    <subcellularLocation>
        <location evidence="1">Cell membrane</location>
        <topology evidence="1">Multi-pass membrane protein</topology>
    </subcellularLocation>
</comment>
<feature type="transmembrane region" description="Helical" evidence="6">
    <location>
        <begin position="45"/>
        <end position="64"/>
    </location>
</feature>
<keyword evidence="5 6" id="KW-0472">Membrane</keyword>
<dbReference type="InterPro" id="IPR003740">
    <property type="entry name" value="YitT"/>
</dbReference>
<keyword evidence="2" id="KW-1003">Cell membrane</keyword>
<dbReference type="AlphaFoldDB" id="A0A926HXK8"/>
<dbReference type="EMBL" id="JACRSS010000005">
    <property type="protein sequence ID" value="MBC8539165.1"/>
    <property type="molecule type" value="Genomic_DNA"/>
</dbReference>
<dbReference type="InterPro" id="IPR015867">
    <property type="entry name" value="N-reg_PII/ATP_PRibTrfase_C"/>
</dbReference>
<evidence type="ECO:0000313" key="9">
    <source>
        <dbReference type="Proteomes" id="UP000617951"/>
    </source>
</evidence>
<dbReference type="Pfam" id="PF02588">
    <property type="entry name" value="YitT_membrane"/>
    <property type="match status" value="1"/>
</dbReference>
<reference evidence="8" key="1">
    <citation type="submission" date="2020-08" db="EMBL/GenBank/DDBJ databases">
        <title>Genome public.</title>
        <authorList>
            <person name="Liu C."/>
            <person name="Sun Q."/>
        </authorList>
    </citation>
    <scope>NUCLEOTIDE SEQUENCE</scope>
    <source>
        <strain evidence="8">NSJ-63</strain>
    </source>
</reference>
<dbReference type="InterPro" id="IPR019264">
    <property type="entry name" value="DUF2179"/>
</dbReference>
<accession>A0A926HXK8</accession>
<dbReference type="PANTHER" id="PTHR33545:SF3">
    <property type="entry name" value="UPF0750 MEMBRANE PROTEIN YQFU"/>
    <property type="match status" value="1"/>
</dbReference>
<gene>
    <name evidence="8" type="ORF">H8693_09515</name>
</gene>
<keyword evidence="4 6" id="KW-1133">Transmembrane helix</keyword>
<dbReference type="RefSeq" id="WP_249280773.1">
    <property type="nucleotide sequence ID" value="NZ_JACRSS010000005.1"/>
</dbReference>
<evidence type="ECO:0000256" key="6">
    <source>
        <dbReference type="SAM" id="Phobius"/>
    </source>
</evidence>
<comment type="caution">
    <text evidence="8">The sequence shown here is derived from an EMBL/GenBank/DDBJ whole genome shotgun (WGS) entry which is preliminary data.</text>
</comment>
<protein>
    <submittedName>
        <fullName evidence="8">YitT family protein</fullName>
    </submittedName>
</protein>
<keyword evidence="3 6" id="KW-0812">Transmembrane</keyword>
<dbReference type="InterPro" id="IPR051461">
    <property type="entry name" value="UPF0750_membrane"/>
</dbReference>
<evidence type="ECO:0000256" key="2">
    <source>
        <dbReference type="ARBA" id="ARBA00022475"/>
    </source>
</evidence>
<evidence type="ECO:0000256" key="1">
    <source>
        <dbReference type="ARBA" id="ARBA00004651"/>
    </source>
</evidence>
<sequence>MNFLLLFLAGCINAVGVTMFLAPVNLYDSGISGTSMLLWQITPEYLTLSFFLIVLNLPLFIFGYKKQGASFTLYSIWTVLIYSLASFLITDILPIDVSSASPFAGQDLVLCALFGGLISGIGSGTAIRFGGAMDGIEVMAVIFAKGLGMTVGTFVMAFNVLLYIVIGCIFQSWILPLYSIIAYCAAIKTVDFIVEGLDKAKSAMIVTTQAQEVCQALSEAFQKGVTQIHATGFYSNTSRTVIYFVVNRFQIAKLKNIVKSIDANAFITISEVSDVLGNSAKD</sequence>
<evidence type="ECO:0000259" key="7">
    <source>
        <dbReference type="Pfam" id="PF10035"/>
    </source>
</evidence>
<evidence type="ECO:0000256" key="3">
    <source>
        <dbReference type="ARBA" id="ARBA00022692"/>
    </source>
</evidence>
<dbReference type="Proteomes" id="UP000617951">
    <property type="component" value="Unassembled WGS sequence"/>
</dbReference>
<proteinExistence type="predicted"/>
<dbReference type="CDD" id="cd16380">
    <property type="entry name" value="YitT_C"/>
    <property type="match status" value="1"/>
</dbReference>
<feature type="domain" description="DUF2179" evidence="7">
    <location>
        <begin position="224"/>
        <end position="277"/>
    </location>
</feature>
<dbReference type="Pfam" id="PF10035">
    <property type="entry name" value="DUF2179"/>
    <property type="match status" value="1"/>
</dbReference>
<evidence type="ECO:0000313" key="8">
    <source>
        <dbReference type="EMBL" id="MBC8539165.1"/>
    </source>
</evidence>
<evidence type="ECO:0000256" key="5">
    <source>
        <dbReference type="ARBA" id="ARBA00023136"/>
    </source>
</evidence>